<proteinExistence type="predicted"/>
<sequence length="33" mass="3908">MHSKIFRLQSSCNRIPKVHLCPLTLEHNLKEMC</sequence>
<name>A0A2P2ISX6_RHIMU</name>
<dbReference type="EMBL" id="GGEC01003846">
    <property type="protein sequence ID" value="MBW84329.1"/>
    <property type="molecule type" value="Transcribed_RNA"/>
</dbReference>
<accession>A0A2P2ISX6</accession>
<protein>
    <submittedName>
        <fullName evidence="1">Uncharacterized protein</fullName>
    </submittedName>
</protein>
<dbReference type="AlphaFoldDB" id="A0A2P2ISX6"/>
<reference evidence="1" key="1">
    <citation type="submission" date="2018-02" db="EMBL/GenBank/DDBJ databases">
        <title>Rhizophora mucronata_Transcriptome.</title>
        <authorList>
            <person name="Meera S.P."/>
            <person name="Sreeshan A."/>
            <person name="Augustine A."/>
        </authorList>
    </citation>
    <scope>NUCLEOTIDE SEQUENCE</scope>
    <source>
        <tissue evidence="1">Leaf</tissue>
    </source>
</reference>
<organism evidence="1">
    <name type="scientific">Rhizophora mucronata</name>
    <name type="common">Asiatic mangrove</name>
    <dbReference type="NCBI Taxonomy" id="61149"/>
    <lineage>
        <taxon>Eukaryota</taxon>
        <taxon>Viridiplantae</taxon>
        <taxon>Streptophyta</taxon>
        <taxon>Embryophyta</taxon>
        <taxon>Tracheophyta</taxon>
        <taxon>Spermatophyta</taxon>
        <taxon>Magnoliopsida</taxon>
        <taxon>eudicotyledons</taxon>
        <taxon>Gunneridae</taxon>
        <taxon>Pentapetalae</taxon>
        <taxon>rosids</taxon>
        <taxon>fabids</taxon>
        <taxon>Malpighiales</taxon>
        <taxon>Rhizophoraceae</taxon>
        <taxon>Rhizophora</taxon>
    </lineage>
</organism>
<evidence type="ECO:0000313" key="1">
    <source>
        <dbReference type="EMBL" id="MBW84329.1"/>
    </source>
</evidence>